<organism evidence="2 3">
    <name type="scientific">Mycena chlorophos</name>
    <name type="common">Agaric fungus</name>
    <name type="synonym">Agaricus chlorophos</name>
    <dbReference type="NCBI Taxonomy" id="658473"/>
    <lineage>
        <taxon>Eukaryota</taxon>
        <taxon>Fungi</taxon>
        <taxon>Dikarya</taxon>
        <taxon>Basidiomycota</taxon>
        <taxon>Agaricomycotina</taxon>
        <taxon>Agaricomycetes</taxon>
        <taxon>Agaricomycetidae</taxon>
        <taxon>Agaricales</taxon>
        <taxon>Marasmiineae</taxon>
        <taxon>Mycenaceae</taxon>
        <taxon>Mycena</taxon>
    </lineage>
</organism>
<name>A0ABQ0MDF9_MYCCL</name>
<accession>A0ABQ0MDF9</accession>
<evidence type="ECO:0000313" key="2">
    <source>
        <dbReference type="EMBL" id="GAT61386.1"/>
    </source>
</evidence>
<evidence type="ECO:0000313" key="3">
    <source>
        <dbReference type="Proteomes" id="UP000815677"/>
    </source>
</evidence>
<dbReference type="Proteomes" id="UP000815677">
    <property type="component" value="Unassembled WGS sequence"/>
</dbReference>
<evidence type="ECO:0000256" key="1">
    <source>
        <dbReference type="SAM" id="MobiDB-lite"/>
    </source>
</evidence>
<sequence>PAVPTSCSCTSDDKRFYAVCRAISSDPGAVIVVVEQDWEGLPWPDGADAAQAGSRQAGVPARLRELRRGRDSVLPRIAHALSGLSESEDGRHGCGSSRGKTGCRPRRDEPSVAAMLQGCGSRRLNYTSPAADDMDLVNNGFESYSFSRRSTWSSNKWHVFTTTVRVGFQQLEIQSSWKLLPTTCSC</sequence>
<feature type="region of interest" description="Disordered" evidence="1">
    <location>
        <begin position="85"/>
        <end position="107"/>
    </location>
</feature>
<dbReference type="EMBL" id="DF850028">
    <property type="protein sequence ID" value="GAT61386.1"/>
    <property type="molecule type" value="Genomic_DNA"/>
</dbReference>
<reference evidence="2" key="1">
    <citation type="submission" date="2014-09" db="EMBL/GenBank/DDBJ databases">
        <title>Genome sequence of the luminous mushroom Mycena chlorophos for searching fungal bioluminescence genes.</title>
        <authorList>
            <person name="Tanaka Y."/>
            <person name="Kasuga D."/>
            <person name="Oba Y."/>
            <person name="Hase S."/>
            <person name="Sato K."/>
            <person name="Oba Y."/>
            <person name="Sakakibara Y."/>
        </authorList>
    </citation>
    <scope>NUCLEOTIDE SEQUENCE</scope>
</reference>
<gene>
    <name evidence="2" type="ORF">MCHLO_17410</name>
</gene>
<keyword evidence="3" id="KW-1185">Reference proteome</keyword>
<proteinExistence type="predicted"/>
<feature type="non-terminal residue" evidence="2">
    <location>
        <position position="1"/>
    </location>
</feature>
<protein>
    <submittedName>
        <fullName evidence="2">Uncharacterized protein</fullName>
    </submittedName>
</protein>